<reference evidence="6" key="1">
    <citation type="journal article" date="2023" name="Genome Biol. Evol.">
        <title>First Whole Genome Sequence and Flow Cytometry Genome Size Data for the Lichen-Forming Fungus Ramalina farinacea (Ascomycota).</title>
        <authorList>
            <person name="Llewellyn T."/>
            <person name="Mian S."/>
            <person name="Hill R."/>
            <person name="Leitch I.J."/>
            <person name="Gaya E."/>
        </authorList>
    </citation>
    <scope>NUCLEOTIDE SEQUENCE</scope>
    <source>
        <strain evidence="6">LIQ254RAFAR</strain>
    </source>
</reference>
<keyword evidence="1" id="KW-0489">Methyltransferase</keyword>
<evidence type="ECO:0000313" key="6">
    <source>
        <dbReference type="EMBL" id="MDI1490445.1"/>
    </source>
</evidence>
<dbReference type="Pfam" id="PF00891">
    <property type="entry name" value="Methyltransf_2"/>
    <property type="match status" value="1"/>
</dbReference>
<feature type="region of interest" description="Disordered" evidence="4">
    <location>
        <begin position="337"/>
        <end position="369"/>
    </location>
</feature>
<protein>
    <recommendedName>
        <fullName evidence="5">O-methyltransferase C-terminal domain-containing protein</fullName>
    </recommendedName>
</protein>
<feature type="compositionally biased region" description="Basic and acidic residues" evidence="4">
    <location>
        <begin position="357"/>
        <end position="369"/>
    </location>
</feature>
<dbReference type="GO" id="GO:0032259">
    <property type="term" value="P:methylation"/>
    <property type="evidence" value="ECO:0007669"/>
    <property type="project" value="UniProtKB-KW"/>
</dbReference>
<feature type="compositionally biased region" description="Basic and acidic residues" evidence="4">
    <location>
        <begin position="527"/>
        <end position="540"/>
    </location>
</feature>
<dbReference type="Gene3D" id="3.40.50.150">
    <property type="entry name" value="Vaccinia Virus protein VP39"/>
    <property type="match status" value="1"/>
</dbReference>
<dbReference type="AlphaFoldDB" id="A0AA43QUB0"/>
<keyword evidence="2" id="KW-0808">Transferase</keyword>
<dbReference type="GO" id="GO:0008171">
    <property type="term" value="F:O-methyltransferase activity"/>
    <property type="evidence" value="ECO:0007669"/>
    <property type="project" value="InterPro"/>
</dbReference>
<dbReference type="PANTHER" id="PTHR43712:SF16">
    <property type="entry name" value="O-METHYLTRANSFERASE ELCB"/>
    <property type="match status" value="1"/>
</dbReference>
<dbReference type="InterPro" id="IPR001077">
    <property type="entry name" value="COMT_C"/>
</dbReference>
<dbReference type="CDD" id="cd02440">
    <property type="entry name" value="AdoMet_MTases"/>
    <property type="match status" value="1"/>
</dbReference>
<evidence type="ECO:0000259" key="5">
    <source>
        <dbReference type="Pfam" id="PF00891"/>
    </source>
</evidence>
<keyword evidence="7" id="KW-1185">Reference proteome</keyword>
<evidence type="ECO:0000313" key="7">
    <source>
        <dbReference type="Proteomes" id="UP001161017"/>
    </source>
</evidence>
<gene>
    <name evidence="6" type="ORF">OHK93_001648</name>
</gene>
<dbReference type="InterPro" id="IPR016461">
    <property type="entry name" value="COMT-like"/>
</dbReference>
<dbReference type="SUPFAM" id="SSF53335">
    <property type="entry name" value="S-adenosyl-L-methionine-dependent methyltransferases"/>
    <property type="match status" value="1"/>
</dbReference>
<sequence>MPDRAAVFAGAMSWHAMLPGFSAKYLVDVFPWGTGNQGLTIVDVGGGLGHVSRALAEHDLAVKCIVQDSSDVTVQGQQDLPAELQERISFQAHDFFEVQPVEGADVYLLRLVLHDWSDKYTLMIIGALIPALKPGAKVVVNDRVIPGRGEAPYLVEREARDYDMYMLAFQNAKERTADDWMALFKQADIRFQLSRLCRFITYLLLLGERSGDVMQGFVRGAKRTKLNRKQIFDKAAFIFCPQGGKLGMYVSITIFKFVCKSGIDFLFARFTWAVFERIDGFVNAGVTRMLWTVDGIQEKEADDVNVIGFLDGPPTVSRTPSPKKRKMNELSGFHSYPPQGSDWARDANAEAPSAPSDTERDHMPDSSEEEKRIMKIIVNACYTEALRSDPTRSFKKELAWAYSFKGPFDPHNLTRWYQAHGRDVLDAEFDFNEPIVGSEQESGDKGAGSGKGNLTEENVARLDLKVKERVVGSIGVEGYKEDDRVEIVSEGRGMGEMAEERLACLGALMEDGENGPVNGNEQEDGENAGKEEPIHEDGNHMGETGSISCD</sequence>
<evidence type="ECO:0000256" key="4">
    <source>
        <dbReference type="SAM" id="MobiDB-lite"/>
    </source>
</evidence>
<organism evidence="6 7">
    <name type="scientific">Ramalina farinacea</name>
    <dbReference type="NCBI Taxonomy" id="258253"/>
    <lineage>
        <taxon>Eukaryota</taxon>
        <taxon>Fungi</taxon>
        <taxon>Dikarya</taxon>
        <taxon>Ascomycota</taxon>
        <taxon>Pezizomycotina</taxon>
        <taxon>Lecanoromycetes</taxon>
        <taxon>OSLEUM clade</taxon>
        <taxon>Lecanoromycetidae</taxon>
        <taxon>Lecanorales</taxon>
        <taxon>Lecanorineae</taxon>
        <taxon>Ramalinaceae</taxon>
        <taxon>Ramalina</taxon>
    </lineage>
</organism>
<feature type="region of interest" description="Disordered" evidence="4">
    <location>
        <begin position="510"/>
        <end position="550"/>
    </location>
</feature>
<accession>A0AA43QUB0</accession>
<evidence type="ECO:0000256" key="1">
    <source>
        <dbReference type="ARBA" id="ARBA00022603"/>
    </source>
</evidence>
<dbReference type="PROSITE" id="PS51683">
    <property type="entry name" value="SAM_OMT_II"/>
    <property type="match status" value="1"/>
</dbReference>
<proteinExistence type="predicted"/>
<keyword evidence="3" id="KW-0949">S-adenosyl-L-methionine</keyword>
<dbReference type="PANTHER" id="PTHR43712">
    <property type="entry name" value="PUTATIVE (AFU_ORTHOLOGUE AFUA_4G14580)-RELATED"/>
    <property type="match status" value="1"/>
</dbReference>
<comment type="caution">
    <text evidence="6">The sequence shown here is derived from an EMBL/GenBank/DDBJ whole genome shotgun (WGS) entry which is preliminary data.</text>
</comment>
<dbReference type="Proteomes" id="UP001161017">
    <property type="component" value="Unassembled WGS sequence"/>
</dbReference>
<evidence type="ECO:0000256" key="2">
    <source>
        <dbReference type="ARBA" id="ARBA00022679"/>
    </source>
</evidence>
<evidence type="ECO:0000256" key="3">
    <source>
        <dbReference type="ARBA" id="ARBA00022691"/>
    </source>
</evidence>
<dbReference type="EMBL" id="JAPUFD010000012">
    <property type="protein sequence ID" value="MDI1490445.1"/>
    <property type="molecule type" value="Genomic_DNA"/>
</dbReference>
<name>A0AA43QUB0_9LECA</name>
<feature type="domain" description="O-methyltransferase C-terminal" evidence="5">
    <location>
        <begin position="40"/>
        <end position="187"/>
    </location>
</feature>
<dbReference type="InterPro" id="IPR029063">
    <property type="entry name" value="SAM-dependent_MTases_sf"/>
</dbReference>